<accession>A0A5B7CFZ2</accession>
<reference evidence="2 3" key="1">
    <citation type="submission" date="2019-05" db="EMBL/GenBank/DDBJ databases">
        <title>Another draft genome of Portunus trituberculatus and its Hox gene families provides insights of decapod evolution.</title>
        <authorList>
            <person name="Jeong J.-H."/>
            <person name="Song I."/>
            <person name="Kim S."/>
            <person name="Choi T."/>
            <person name="Kim D."/>
            <person name="Ryu S."/>
            <person name="Kim W."/>
        </authorList>
    </citation>
    <scope>NUCLEOTIDE SEQUENCE [LARGE SCALE GENOMIC DNA]</scope>
    <source>
        <tissue evidence="2">Muscle</tissue>
    </source>
</reference>
<dbReference type="Proteomes" id="UP000324222">
    <property type="component" value="Unassembled WGS sequence"/>
</dbReference>
<organism evidence="2 3">
    <name type="scientific">Portunus trituberculatus</name>
    <name type="common">Swimming crab</name>
    <name type="synonym">Neptunus trituberculatus</name>
    <dbReference type="NCBI Taxonomy" id="210409"/>
    <lineage>
        <taxon>Eukaryota</taxon>
        <taxon>Metazoa</taxon>
        <taxon>Ecdysozoa</taxon>
        <taxon>Arthropoda</taxon>
        <taxon>Crustacea</taxon>
        <taxon>Multicrustacea</taxon>
        <taxon>Malacostraca</taxon>
        <taxon>Eumalacostraca</taxon>
        <taxon>Eucarida</taxon>
        <taxon>Decapoda</taxon>
        <taxon>Pleocyemata</taxon>
        <taxon>Brachyura</taxon>
        <taxon>Eubrachyura</taxon>
        <taxon>Portunoidea</taxon>
        <taxon>Portunidae</taxon>
        <taxon>Portuninae</taxon>
        <taxon>Portunus</taxon>
    </lineage>
</organism>
<evidence type="ECO:0000313" key="2">
    <source>
        <dbReference type="EMBL" id="MPC08168.1"/>
    </source>
</evidence>
<dbReference type="AlphaFoldDB" id="A0A5B7CFZ2"/>
<sequence length="59" mass="6567">MVTELHSRYYSQSRPACTNTDNSSRVTVHEDEHVAANPPVRRDACRMPCNVTVHAAVVS</sequence>
<feature type="region of interest" description="Disordered" evidence="1">
    <location>
        <begin position="1"/>
        <end position="35"/>
    </location>
</feature>
<evidence type="ECO:0000256" key="1">
    <source>
        <dbReference type="SAM" id="MobiDB-lite"/>
    </source>
</evidence>
<keyword evidence="3" id="KW-1185">Reference proteome</keyword>
<comment type="caution">
    <text evidence="2">The sequence shown here is derived from an EMBL/GenBank/DDBJ whole genome shotgun (WGS) entry which is preliminary data.</text>
</comment>
<feature type="compositionally biased region" description="Polar residues" evidence="1">
    <location>
        <begin position="9"/>
        <end position="26"/>
    </location>
</feature>
<evidence type="ECO:0000313" key="3">
    <source>
        <dbReference type="Proteomes" id="UP000324222"/>
    </source>
</evidence>
<proteinExistence type="predicted"/>
<dbReference type="EMBL" id="VSRR010000020">
    <property type="protein sequence ID" value="MPC08168.1"/>
    <property type="molecule type" value="Genomic_DNA"/>
</dbReference>
<name>A0A5B7CFZ2_PORTR</name>
<protein>
    <submittedName>
        <fullName evidence="2">Uncharacterized protein</fullName>
    </submittedName>
</protein>
<gene>
    <name evidence="2" type="ORF">E2C01_000745</name>
</gene>